<evidence type="ECO:0000313" key="1">
    <source>
        <dbReference type="EMBL" id="KAG7517329.1"/>
    </source>
</evidence>
<dbReference type="EMBL" id="JAGKHQ010000004">
    <property type="protein sequence ID" value="KAG7517329.1"/>
    <property type="molecule type" value="Genomic_DNA"/>
</dbReference>
<protein>
    <submittedName>
        <fullName evidence="1">Type 2 DNA topoisomerase 6 subunit B-like isoform X1</fullName>
    </submittedName>
</protein>
<reference evidence="1 2" key="1">
    <citation type="journal article" date="2021" name="Sci. Rep.">
        <title>Chromosome anchoring in Senegalese sole (Solea senegalensis) reveals sex-associated markers and genome rearrangements in flatfish.</title>
        <authorList>
            <person name="Guerrero-Cozar I."/>
            <person name="Gomez-Garrido J."/>
            <person name="Berbel C."/>
            <person name="Martinez-Blanch J.F."/>
            <person name="Alioto T."/>
            <person name="Claros M.G."/>
            <person name="Gagnaire P.A."/>
            <person name="Manchado M."/>
        </authorList>
    </citation>
    <scope>NUCLEOTIDE SEQUENCE [LARGE SCALE GENOMIC DNA]</scope>
    <source>
        <strain evidence="1">Sse05_10M</strain>
    </source>
</reference>
<organism evidence="1 2">
    <name type="scientific">Solea senegalensis</name>
    <name type="common">Senegalese sole</name>
    <dbReference type="NCBI Taxonomy" id="28829"/>
    <lineage>
        <taxon>Eukaryota</taxon>
        <taxon>Metazoa</taxon>
        <taxon>Chordata</taxon>
        <taxon>Craniata</taxon>
        <taxon>Vertebrata</taxon>
        <taxon>Euteleostomi</taxon>
        <taxon>Actinopterygii</taxon>
        <taxon>Neopterygii</taxon>
        <taxon>Teleostei</taxon>
        <taxon>Neoteleostei</taxon>
        <taxon>Acanthomorphata</taxon>
        <taxon>Carangaria</taxon>
        <taxon>Pleuronectiformes</taxon>
        <taxon>Pleuronectoidei</taxon>
        <taxon>Soleidae</taxon>
        <taxon>Solea</taxon>
    </lineage>
</organism>
<keyword evidence="2" id="KW-1185">Reference proteome</keyword>
<name>A0AAV6SIL6_SOLSE</name>
<dbReference type="Pfam" id="PF15091">
    <property type="entry name" value="DUF4554"/>
    <property type="match status" value="1"/>
</dbReference>
<dbReference type="InterPro" id="IPR028040">
    <property type="entry name" value="TopoVIB-like"/>
</dbReference>
<comment type="caution">
    <text evidence="1">The sequence shown here is derived from an EMBL/GenBank/DDBJ whole genome shotgun (WGS) entry which is preliminary data.</text>
</comment>
<evidence type="ECO:0000313" key="2">
    <source>
        <dbReference type="Proteomes" id="UP000693946"/>
    </source>
</evidence>
<dbReference type="Proteomes" id="UP000693946">
    <property type="component" value="Linkage Group LG12"/>
</dbReference>
<dbReference type="PANTHER" id="PTHR14652">
    <property type="entry name" value="TYPE 2 DNA TOPOISOMERASE 6 SUBUNIT B-LIKE"/>
    <property type="match status" value="1"/>
</dbReference>
<dbReference type="PANTHER" id="PTHR14652:SF2">
    <property type="entry name" value="TYPE 2 DNA TOPOISOMERASE 6 SUBUNIT B-LIKE"/>
    <property type="match status" value="1"/>
</dbReference>
<gene>
    <name evidence="1" type="ORF">JOB18_005075</name>
</gene>
<dbReference type="AlphaFoldDB" id="A0AAV6SIL6"/>
<dbReference type="GO" id="GO:0042138">
    <property type="term" value="P:meiotic DNA double-strand break formation"/>
    <property type="evidence" value="ECO:0007669"/>
    <property type="project" value="InterPro"/>
</dbReference>
<sequence length="375" mass="42133">MFRALHRVLRLIMFMGKQSQLRSLKSAGGLMCLLWTEDGCAHVVNCTVAAAGPWFKGIQMKELQTVFADMKESRFPGTCLCPHPDPEELCAFTELYGSLKVLVSFQIKIHLKFKFNQQTIQPEFRVKNKIKVAQAGDVSLILDVTCNIQPPEWALCATVVVYSPSNIPITRPSIFLQDLPAHLDYEDLSLHSLHSSSFKDLWLKGGNVYAVEQDNWEGESSLPTMQQSLLLFLFLQHTDPFTSQLSDVLATEELIEHHLEDILSNNSQAVTTALQTELKNTLKAEHHRKKGKEKLGSGLQVILSSSICIVSCSSNMDFRNACLNSMKVRDTHELSASLCESLRSVTSWKFTPRSRCYSAQMEEQPEVDGPTRAEI</sequence>
<proteinExistence type="predicted"/>
<accession>A0AAV6SIL6</accession>